<evidence type="ECO:0000256" key="2">
    <source>
        <dbReference type="SAM" id="Coils"/>
    </source>
</evidence>
<dbReference type="Pfam" id="PF10145">
    <property type="entry name" value="PhageMin_Tail"/>
    <property type="match status" value="1"/>
</dbReference>
<evidence type="ECO:0000259" key="3">
    <source>
        <dbReference type="Pfam" id="PF10145"/>
    </source>
</evidence>
<keyword evidence="5" id="KW-1185">Reference proteome</keyword>
<dbReference type="Proteomes" id="UP000245412">
    <property type="component" value="Unassembled WGS sequence"/>
</dbReference>
<accession>A0AB73SZQ5</accession>
<evidence type="ECO:0000256" key="1">
    <source>
        <dbReference type="ARBA" id="ARBA00023054"/>
    </source>
</evidence>
<dbReference type="PANTHER" id="PTHR32083">
    <property type="entry name" value="CILIA AND FLAGELLA-ASSOCIATED PROTEIN 58-RELATED"/>
    <property type="match status" value="1"/>
</dbReference>
<name>A0AB73SZQ5_9FIRM</name>
<evidence type="ECO:0000313" key="4">
    <source>
        <dbReference type="EMBL" id="PWJ72944.1"/>
    </source>
</evidence>
<keyword evidence="1 2" id="KW-0175">Coiled coil</keyword>
<feature type="coiled-coil region" evidence="2">
    <location>
        <begin position="811"/>
        <end position="845"/>
    </location>
</feature>
<feature type="coiled-coil region" evidence="2">
    <location>
        <begin position="61"/>
        <end position="196"/>
    </location>
</feature>
<protein>
    <submittedName>
        <fullName evidence="4">Minor tail protein</fullName>
    </submittedName>
</protein>
<gene>
    <name evidence="4" type="ORF">C7383_115100</name>
</gene>
<feature type="domain" description="Phage tail tape measure protein" evidence="3">
    <location>
        <begin position="280"/>
        <end position="475"/>
    </location>
</feature>
<dbReference type="SUPFAM" id="SSF57997">
    <property type="entry name" value="Tropomyosin"/>
    <property type="match status" value="1"/>
</dbReference>
<proteinExistence type="predicted"/>
<comment type="caution">
    <text evidence="4">The sequence shown here is derived from an EMBL/GenBank/DDBJ whole genome shotgun (WGS) entry which is preliminary data.</text>
</comment>
<dbReference type="EMBL" id="QGGY01000015">
    <property type="protein sequence ID" value="PWJ72944.1"/>
    <property type="molecule type" value="Genomic_DNA"/>
</dbReference>
<reference evidence="4 5" key="1">
    <citation type="submission" date="2018-05" db="EMBL/GenBank/DDBJ databases">
        <authorList>
            <person name="Goeker M."/>
            <person name="Huntemann M."/>
            <person name="Clum A."/>
            <person name="Pillay M."/>
            <person name="Palaniappan K."/>
            <person name="Varghese N."/>
            <person name="Mikhailova N."/>
            <person name="Stamatis D."/>
            <person name="Reddy T."/>
            <person name="Daum C."/>
            <person name="Shapiro N."/>
            <person name="Ivanova N."/>
            <person name="Kyrpides N."/>
            <person name="Woyke T."/>
        </authorList>
    </citation>
    <scope>NUCLEOTIDE SEQUENCE [LARGE SCALE GENOMIC DNA]</scope>
    <source>
        <strain evidence="4 5">DSM 26524</strain>
    </source>
</reference>
<organism evidence="4 5">
    <name type="scientific">Murimonas intestini</name>
    <dbReference type="NCBI Taxonomy" id="1337051"/>
    <lineage>
        <taxon>Bacteria</taxon>
        <taxon>Bacillati</taxon>
        <taxon>Bacillota</taxon>
        <taxon>Clostridia</taxon>
        <taxon>Lachnospirales</taxon>
        <taxon>Lachnospiraceae</taxon>
        <taxon>Murimonas</taxon>
    </lineage>
</organism>
<evidence type="ECO:0000313" key="5">
    <source>
        <dbReference type="Proteomes" id="UP000245412"/>
    </source>
</evidence>
<dbReference type="InterPro" id="IPR010090">
    <property type="entry name" value="Phage_tape_meas"/>
</dbReference>
<sequence length="1354" mass="144816">MKGAFFIGQVITIAESIGATIELDGEKDFKAGVTACNKSLTALKTEMGLVKAQTEGQANSLESLQKKHSVLTKILEEQNNKEKEVRKGLDNAEQAYKNVGNGLDALKQKLTAATAELDQMRQSSSSAPVDIAKQEKAVEELNREIEKGEKNYQTAGNRVKDWQAKLNTAQAQTVKATKALNENAAYMEEAENATDKCATSIDKFGKATQEATEVSRKWTEVLRDKAISSAADILKDSLTGAVSSTLELQDASNQLKASTGAGAAEMQKMNSVLKDAYNNNYGESYDDVADVMERIRQTLGDMDASNLQEITESAIALRDTFDMDYQEQLRAVKSLMQNFGIDSKQAYNLIVQGAQQGLNKNDDLLDTINEYSSYYAGAGRSADDFFNSLKNGAEAGTFSVDKLGDAYKEFTIRAKDTATTTTEGYQLLGLNADKMRAQFAAGGESARQATEIIVKSLFSLDDDVKRNQAGVDLFGTMWEDLGEKGIRALTSVEGGISSSYNAMDRLKSIKYDSVTNSLEELGRKFKSEISEPIVENVLPKVVDGISTVIDNIDLLIPAVTGVGTAFVAYKTITATVTAFSAATEGATTAQTIFNAVLGANPVIKIVTAVIAAGAAIITYANNAGEASAEVEMLVEENKRVVASANEVTESVDKTIASYSDSTAQMEAQGQYAGILAERISGLAGKTQLSSSEMDVMYGYIAELNSIVPGLSLAYDEQAGKLNMTTEEMYKNIEASQKQIAQQAAQEYAIQLIKKKTELEIESIKLQNSGADISERRNTLLEEENDLMLKDVTGITALISGKKDEREEYKLLTEQQEDNTDAVKANEDAKKELAAEEAAVKKYLEEAGVSWDEVTGQVNANTTATDANTEAQGKNNTTLMESASQIAETYTSLKESVTGALESQMNMFEEFSAGTEISTYDLLHNMQSQIDGVTNWADNLNVLSQRGINEGLLQHLAEMGPEGANYVAAFARMSDDELQKASSMWEESLDIKDGVQENISGMMDGVTTAISGGKDKVKAAMQEVGVNTIAGLTEKLQGGQVEVKAAGDDVGQAAVDGAKTGAGTHSPSWKTEEIGRNMNEGLVNGLKQSKGNVSNTVQQILNEIIRSASSGLRASNFASSGRNVTLGMAQGINAGRSNVTSAMQILATQTQTAASTGMNPLRYAVYGMQVPSGLVTGMNRGRTTVATAAKNLGITAYNNVRVPSLYSDGLNVAYGLANGISAGRSAVVSAVANMCASAVNQARSSLKIHSPSGVFAEIGEYTAEGFGVGYEDKIADVNGMIKKTMDYSRLKPGTGSGTAAGASMGAERIIIEMPIYNNGIYDRTEIAEIAMEGLSRAQGRKLAIKGGIQNVRYAV</sequence>